<reference evidence="1 2" key="1">
    <citation type="journal article" date="2016" name="Mol. Biol. Evol.">
        <title>Comparative Genomics of Early-Diverging Mushroom-Forming Fungi Provides Insights into the Origins of Lignocellulose Decay Capabilities.</title>
        <authorList>
            <person name="Nagy L.G."/>
            <person name="Riley R."/>
            <person name="Tritt A."/>
            <person name="Adam C."/>
            <person name="Daum C."/>
            <person name="Floudas D."/>
            <person name="Sun H."/>
            <person name="Yadav J.S."/>
            <person name="Pangilinan J."/>
            <person name="Larsson K.H."/>
            <person name="Matsuura K."/>
            <person name="Barry K."/>
            <person name="Labutti K."/>
            <person name="Kuo R."/>
            <person name="Ohm R.A."/>
            <person name="Bhattacharya S.S."/>
            <person name="Shirouzu T."/>
            <person name="Yoshinaga Y."/>
            <person name="Martin F.M."/>
            <person name="Grigoriev I.V."/>
            <person name="Hibbett D.S."/>
        </authorList>
    </citation>
    <scope>NUCLEOTIDE SEQUENCE [LARGE SCALE GENOMIC DNA]</scope>
    <source>
        <strain evidence="1 2">CBS 109695</strain>
    </source>
</reference>
<gene>
    <name evidence="1" type="ORF">FIBSPDRAFT_851456</name>
</gene>
<evidence type="ECO:0000313" key="1">
    <source>
        <dbReference type="EMBL" id="KZP29462.1"/>
    </source>
</evidence>
<dbReference type="Proteomes" id="UP000076532">
    <property type="component" value="Unassembled WGS sequence"/>
</dbReference>
<accession>A0A166SHR0</accession>
<protein>
    <submittedName>
        <fullName evidence="1">Uncharacterized protein</fullName>
    </submittedName>
</protein>
<proteinExistence type="predicted"/>
<organism evidence="1 2">
    <name type="scientific">Athelia psychrophila</name>
    <dbReference type="NCBI Taxonomy" id="1759441"/>
    <lineage>
        <taxon>Eukaryota</taxon>
        <taxon>Fungi</taxon>
        <taxon>Dikarya</taxon>
        <taxon>Basidiomycota</taxon>
        <taxon>Agaricomycotina</taxon>
        <taxon>Agaricomycetes</taxon>
        <taxon>Agaricomycetidae</taxon>
        <taxon>Atheliales</taxon>
        <taxon>Atheliaceae</taxon>
        <taxon>Athelia</taxon>
    </lineage>
</organism>
<sequence length="174" mass="19251">MPFAPCQLGRLKDVIPAGPASAIPASNFDLFQLIAPSPTAFPSSATFYVDGSRYLDACYFADRIFSPVAFSADSRRMGIDGAREVAGLKLSYVGKPMGQQQSPIYCLLRAPYRRRRRASAFYITRRTELKHRPPNPPQRQSHRYASACSSSSVTGMDCVTRSICDSLFHPHELA</sequence>
<dbReference type="AlphaFoldDB" id="A0A166SHR0"/>
<dbReference type="EMBL" id="KV417498">
    <property type="protein sequence ID" value="KZP29462.1"/>
    <property type="molecule type" value="Genomic_DNA"/>
</dbReference>
<name>A0A166SHR0_9AGAM</name>
<evidence type="ECO:0000313" key="2">
    <source>
        <dbReference type="Proteomes" id="UP000076532"/>
    </source>
</evidence>
<keyword evidence="2" id="KW-1185">Reference proteome</keyword>